<sequence>MKITLANAEAALDEVRRDADKLRSRELREAIAAYIETQREAIKALRRKMN</sequence>
<proteinExistence type="predicted"/>
<gene>
    <name evidence="1" type="ORF">NK6_6055</name>
</gene>
<organism evidence="1 2">
    <name type="scientific">Bradyrhizobium diazoefficiens</name>
    <dbReference type="NCBI Taxonomy" id="1355477"/>
    <lineage>
        <taxon>Bacteria</taxon>
        <taxon>Pseudomonadati</taxon>
        <taxon>Pseudomonadota</taxon>
        <taxon>Alphaproteobacteria</taxon>
        <taxon>Hyphomicrobiales</taxon>
        <taxon>Nitrobacteraceae</taxon>
        <taxon>Bradyrhizobium</taxon>
    </lineage>
</organism>
<name>A0A0E4FXA9_9BRAD</name>
<accession>A0A0E4FXA9</accession>
<dbReference type="EMBL" id="AP014685">
    <property type="protein sequence ID" value="BAR59209.1"/>
    <property type="molecule type" value="Genomic_DNA"/>
</dbReference>
<evidence type="ECO:0000313" key="2">
    <source>
        <dbReference type="Proteomes" id="UP000063308"/>
    </source>
</evidence>
<evidence type="ECO:0000313" key="1">
    <source>
        <dbReference type="EMBL" id="BAR59209.1"/>
    </source>
</evidence>
<reference evidence="1 2" key="1">
    <citation type="submission" date="2014-11" db="EMBL/GenBank/DDBJ databases">
        <title>Symbiosis island explosion on the genome of extra-slow-growing strains of soybean bradyrhizobia with massive insertion sequences.</title>
        <authorList>
            <person name="Iida T."/>
            <person name="Minamisawa K."/>
        </authorList>
    </citation>
    <scope>NUCLEOTIDE SEQUENCE [LARGE SCALE GENOMIC DNA]</scope>
    <source>
        <strain evidence="1 2">NK6</strain>
    </source>
</reference>
<dbReference type="RefSeq" id="WP_171901232.1">
    <property type="nucleotide sequence ID" value="NZ_CP126038.1"/>
</dbReference>
<protein>
    <submittedName>
        <fullName evidence="1">Uncharacterized protein</fullName>
    </submittedName>
</protein>
<dbReference type="AlphaFoldDB" id="A0A0E4FXA9"/>
<dbReference type="Proteomes" id="UP000063308">
    <property type="component" value="Chromosome"/>
</dbReference>